<dbReference type="EMBL" id="JABAYA010000206">
    <property type="protein sequence ID" value="KAF7722230.1"/>
    <property type="molecule type" value="Genomic_DNA"/>
</dbReference>
<protein>
    <recommendedName>
        <fullName evidence="9">Glutamine amidotransferase type-2 domain-containing protein</fullName>
    </recommendedName>
</protein>
<accession>A0A8H7BJD8</accession>
<evidence type="ECO:0000256" key="1">
    <source>
        <dbReference type="ARBA" id="ARBA00005752"/>
    </source>
</evidence>
<evidence type="ECO:0000259" key="9">
    <source>
        <dbReference type="PROSITE" id="PS51278"/>
    </source>
</evidence>
<dbReference type="CDD" id="cd00712">
    <property type="entry name" value="AsnB"/>
    <property type="match status" value="1"/>
</dbReference>
<name>A0A8H7BJD8_9FUNG</name>
<dbReference type="Pfam" id="PF00733">
    <property type="entry name" value="Asn_synthase"/>
    <property type="match status" value="1"/>
</dbReference>
<dbReference type="Pfam" id="PF13537">
    <property type="entry name" value="GATase_7"/>
    <property type="match status" value="1"/>
</dbReference>
<dbReference type="CDD" id="cd01991">
    <property type="entry name" value="Asn_synthase_B_C"/>
    <property type="match status" value="1"/>
</dbReference>
<dbReference type="OrthoDB" id="409189at2759"/>
<comment type="caution">
    <text evidence="10">The sequence shown here is derived from an EMBL/GenBank/DDBJ whole genome shotgun (WGS) entry which is preliminary data.</text>
</comment>
<feature type="domain" description="Glutamine amidotransferase type-2" evidence="9">
    <location>
        <begin position="2"/>
        <end position="217"/>
    </location>
</feature>
<dbReference type="SUPFAM" id="SSF52402">
    <property type="entry name" value="Adenine nucleotide alpha hydrolases-like"/>
    <property type="match status" value="1"/>
</dbReference>
<dbReference type="InterPro" id="IPR001962">
    <property type="entry name" value="Asn_synthase"/>
</dbReference>
<evidence type="ECO:0000313" key="10">
    <source>
        <dbReference type="EMBL" id="KAF7722230.1"/>
    </source>
</evidence>
<evidence type="ECO:0000256" key="6">
    <source>
        <dbReference type="PIRSR" id="PIRSR001589-1"/>
    </source>
</evidence>
<dbReference type="NCBIfam" id="TIGR01536">
    <property type="entry name" value="asn_synth_AEB"/>
    <property type="match status" value="1"/>
</dbReference>
<evidence type="ECO:0000256" key="8">
    <source>
        <dbReference type="PIRSR" id="PIRSR001589-3"/>
    </source>
</evidence>
<dbReference type="Proteomes" id="UP000605846">
    <property type="component" value="Unassembled WGS sequence"/>
</dbReference>
<dbReference type="PIRSF" id="PIRSF001589">
    <property type="entry name" value="Asn_synthetase_glu-h"/>
    <property type="match status" value="1"/>
</dbReference>
<keyword evidence="11" id="KW-1185">Reference proteome</keyword>
<dbReference type="InterPro" id="IPR017932">
    <property type="entry name" value="GATase_2_dom"/>
</dbReference>
<dbReference type="Gene3D" id="3.40.50.620">
    <property type="entry name" value="HUPs"/>
    <property type="match status" value="2"/>
</dbReference>
<gene>
    <name evidence="10" type="ORF">EC973_003511</name>
</gene>
<keyword evidence="2 5" id="KW-0547">Nucleotide-binding</keyword>
<evidence type="ECO:0000256" key="7">
    <source>
        <dbReference type="PIRSR" id="PIRSR001589-2"/>
    </source>
</evidence>
<feature type="binding site" evidence="7">
    <location>
        <position position="301"/>
    </location>
    <ligand>
        <name>ATP</name>
        <dbReference type="ChEBI" id="CHEBI:30616"/>
    </ligand>
</feature>
<dbReference type="InterPro" id="IPR033738">
    <property type="entry name" value="AsnB_N"/>
</dbReference>
<dbReference type="SUPFAM" id="SSF56235">
    <property type="entry name" value="N-terminal nucleophile aminohydrolases (Ntn hydrolases)"/>
    <property type="match status" value="1"/>
</dbReference>
<dbReference type="GO" id="GO:0005524">
    <property type="term" value="F:ATP binding"/>
    <property type="evidence" value="ECO:0007669"/>
    <property type="project" value="UniProtKB-KW"/>
</dbReference>
<keyword evidence="6" id="KW-0061">Asparagine biosynthesis</keyword>
<dbReference type="Gene3D" id="3.60.20.10">
    <property type="entry name" value="Glutamine Phosphoribosylpyrophosphate, subunit 1, domain 1"/>
    <property type="match status" value="1"/>
</dbReference>
<evidence type="ECO:0000256" key="3">
    <source>
        <dbReference type="ARBA" id="ARBA00022840"/>
    </source>
</evidence>
<dbReference type="InterPro" id="IPR029055">
    <property type="entry name" value="Ntn_hydrolases_N"/>
</dbReference>
<dbReference type="InterPro" id="IPR006426">
    <property type="entry name" value="Asn_synth_AEB"/>
</dbReference>
<feature type="active site" description="For GATase activity" evidence="6">
    <location>
        <position position="2"/>
    </location>
</feature>
<feature type="site" description="Important for beta-aspartyl-AMP intermediate formation" evidence="8">
    <location>
        <position position="378"/>
    </location>
</feature>
<evidence type="ECO:0000313" key="11">
    <source>
        <dbReference type="Proteomes" id="UP000605846"/>
    </source>
</evidence>
<dbReference type="PROSITE" id="PS51278">
    <property type="entry name" value="GATASE_TYPE_2"/>
    <property type="match status" value="1"/>
</dbReference>
<dbReference type="InterPro" id="IPR051786">
    <property type="entry name" value="ASN_synthetase/amidase"/>
</dbReference>
<dbReference type="AlphaFoldDB" id="A0A8H7BJD8"/>
<feature type="binding site" evidence="7">
    <location>
        <position position="108"/>
    </location>
    <ligand>
        <name>L-glutamine</name>
        <dbReference type="ChEBI" id="CHEBI:58359"/>
    </ligand>
</feature>
<keyword evidence="4 6" id="KW-0315">Glutamine amidotransferase</keyword>
<organism evidence="10 11">
    <name type="scientific">Apophysomyces ossiformis</name>
    <dbReference type="NCBI Taxonomy" id="679940"/>
    <lineage>
        <taxon>Eukaryota</taxon>
        <taxon>Fungi</taxon>
        <taxon>Fungi incertae sedis</taxon>
        <taxon>Mucoromycota</taxon>
        <taxon>Mucoromycotina</taxon>
        <taxon>Mucoromycetes</taxon>
        <taxon>Mucorales</taxon>
        <taxon>Mucorineae</taxon>
        <taxon>Mucoraceae</taxon>
        <taxon>Apophysomyces</taxon>
    </lineage>
</organism>
<keyword evidence="6" id="KW-0028">Amino-acid biosynthesis</keyword>
<dbReference type="InterPro" id="IPR014729">
    <property type="entry name" value="Rossmann-like_a/b/a_fold"/>
</dbReference>
<keyword evidence="3 5" id="KW-0067">ATP-binding</keyword>
<evidence type="ECO:0000256" key="4">
    <source>
        <dbReference type="ARBA" id="ARBA00022962"/>
    </source>
</evidence>
<sequence>MCGFSAYLHFDSSVHDNSHGTFPALDMDGSLELLHHRGPDSRGKYISPDGRCALGHVRLSIIDLEGGKQPLSDETGRIHAVVNGELYEYEKITEELKAFGHVFETKSDSEIAVHLYEDYGVSFVEKLRGEFAICIWDEKRNKLIAARDRFGIKPLYYTIFNGTLMIASEIKAFMALGWKAEWDIDSILGNGSMCDYRTCFKGVYKLPPAHYLTATTTGTVEVRQYWDADYPDKTIKETRSVEEMIQGVRERLIEAVKIRLRADVPLGVYLSGGIDSSAMLGIATHLLREKDPNAQVHAFSISFKDGGKYDEGPIAERTAAACNALFHKLVVSDKELVESFEESVWHVEMPHFNLNAVGKFLLSELVRDNGYKVVLTGEGSDEHFAGYGFFQPDFCREPDLASPKEIRVPEEVRLQKVKENEQAGLSVAWMGMSDYRTGRTPTTSMVNGSTSHLALGVILSPSNKLFKKELYQKFGEPDPSRSLVESINGMARQKAKTKWHPLHTGLYVENHTFLSNYLCNSLGDRSEMAHSVEARTPFLDHPLCEYVNNLPPSVKVRGTADGKLNEKWILKEAVRPFITEELYQRTKHPYVSPPSAGADLPVYRLAEEKLTKENVDQLGFFDWNAVEEVKRQFRTSNDPMLYKDLLILCSYVVLSQRFDIPAYNGDSIASAQR</sequence>
<dbReference type="GO" id="GO:0006529">
    <property type="term" value="P:asparagine biosynthetic process"/>
    <property type="evidence" value="ECO:0007669"/>
    <property type="project" value="UniProtKB-KW"/>
</dbReference>
<dbReference type="GO" id="GO:0005829">
    <property type="term" value="C:cytosol"/>
    <property type="evidence" value="ECO:0007669"/>
    <property type="project" value="TreeGrafter"/>
</dbReference>
<dbReference type="PANTHER" id="PTHR43284:SF1">
    <property type="entry name" value="ASPARAGINE SYNTHETASE"/>
    <property type="match status" value="1"/>
</dbReference>
<comment type="similarity">
    <text evidence="1">Belongs to the asparagine synthetase family.</text>
</comment>
<evidence type="ECO:0000256" key="5">
    <source>
        <dbReference type="PIRNR" id="PIRNR001589"/>
    </source>
</evidence>
<evidence type="ECO:0000256" key="2">
    <source>
        <dbReference type="ARBA" id="ARBA00022741"/>
    </source>
</evidence>
<reference evidence="10" key="1">
    <citation type="submission" date="2020-01" db="EMBL/GenBank/DDBJ databases">
        <title>Genome Sequencing of Three Apophysomyces-Like Fungal Strains Confirms a Novel Fungal Genus in the Mucoromycota with divergent Burkholderia-like Endosymbiotic Bacteria.</title>
        <authorList>
            <person name="Stajich J.E."/>
            <person name="Macias A.M."/>
            <person name="Carter-House D."/>
            <person name="Lovett B."/>
            <person name="Kasson L.R."/>
            <person name="Berry K."/>
            <person name="Grigoriev I."/>
            <person name="Chang Y."/>
            <person name="Spatafora J."/>
            <person name="Kasson M.T."/>
        </authorList>
    </citation>
    <scope>NUCLEOTIDE SEQUENCE</scope>
    <source>
        <strain evidence="10">NRRL A-21654</strain>
    </source>
</reference>
<dbReference type="GO" id="GO:0004066">
    <property type="term" value="F:asparagine synthase (glutamine-hydrolyzing) activity"/>
    <property type="evidence" value="ECO:0007669"/>
    <property type="project" value="InterPro"/>
</dbReference>
<dbReference type="PANTHER" id="PTHR43284">
    <property type="entry name" value="ASPARAGINE SYNTHETASE (GLUTAMINE-HYDROLYZING)"/>
    <property type="match status" value="1"/>
</dbReference>
<proteinExistence type="inferred from homology"/>